<feature type="DNA-binding region" description="OmpR/PhoB-type" evidence="13">
    <location>
        <begin position="125"/>
        <end position="222"/>
    </location>
</feature>
<evidence type="ECO:0000256" key="2">
    <source>
        <dbReference type="ARBA" id="ARBA00022490"/>
    </source>
</evidence>
<keyword evidence="4" id="KW-0902">Two-component regulatory system</keyword>
<proteinExistence type="predicted"/>
<gene>
    <name evidence="16" type="ORF">FGL85_08140</name>
</gene>
<dbReference type="SMART" id="SM00448">
    <property type="entry name" value="REC"/>
    <property type="match status" value="1"/>
</dbReference>
<feature type="modified residue" description="4-aspartylphosphate" evidence="12">
    <location>
        <position position="52"/>
    </location>
</feature>
<comment type="subcellular location">
    <subcellularLocation>
        <location evidence="1">Cytoplasm</location>
    </subcellularLocation>
</comment>
<evidence type="ECO:0000256" key="11">
    <source>
        <dbReference type="ARBA" id="ARBA00039976"/>
    </source>
</evidence>
<dbReference type="GO" id="GO:0032993">
    <property type="term" value="C:protein-DNA complex"/>
    <property type="evidence" value="ECO:0007669"/>
    <property type="project" value="TreeGrafter"/>
</dbReference>
<dbReference type="GO" id="GO:0006355">
    <property type="term" value="P:regulation of DNA-templated transcription"/>
    <property type="evidence" value="ECO:0007669"/>
    <property type="project" value="InterPro"/>
</dbReference>
<evidence type="ECO:0000256" key="9">
    <source>
        <dbReference type="ARBA" id="ARBA00023163"/>
    </source>
</evidence>
<evidence type="ECO:0000256" key="3">
    <source>
        <dbReference type="ARBA" id="ARBA00022553"/>
    </source>
</evidence>
<evidence type="ECO:0000256" key="8">
    <source>
        <dbReference type="ARBA" id="ARBA00023159"/>
    </source>
</evidence>
<feature type="domain" description="OmpR/PhoB-type" evidence="15">
    <location>
        <begin position="125"/>
        <end position="222"/>
    </location>
</feature>
<evidence type="ECO:0000256" key="13">
    <source>
        <dbReference type="PROSITE-ProRule" id="PRU01091"/>
    </source>
</evidence>
<feature type="domain" description="Response regulatory" evidence="14">
    <location>
        <begin position="3"/>
        <end position="117"/>
    </location>
</feature>
<reference evidence="16 17" key="1">
    <citation type="submission" date="2019-06" db="EMBL/GenBank/DDBJ databases">
        <title>Genome analyses of bacteria isolated from kimchi.</title>
        <authorList>
            <person name="Lee S."/>
            <person name="Ahn S."/>
            <person name="Roh S."/>
        </authorList>
    </citation>
    <scope>NUCLEOTIDE SEQUENCE [LARGE SCALE GENOMIC DNA]</scope>
    <source>
        <strain evidence="16 17">CBA3630</strain>
    </source>
</reference>
<dbReference type="Pfam" id="PF00486">
    <property type="entry name" value="Trans_reg_C"/>
    <property type="match status" value="1"/>
</dbReference>
<evidence type="ECO:0000313" key="17">
    <source>
        <dbReference type="Proteomes" id="UP000321296"/>
    </source>
</evidence>
<dbReference type="Gene3D" id="3.40.50.2300">
    <property type="match status" value="1"/>
</dbReference>
<keyword evidence="8" id="KW-0010">Activator</keyword>
<accession>A0A5B8SZY5</accession>
<evidence type="ECO:0000259" key="15">
    <source>
        <dbReference type="PROSITE" id="PS51755"/>
    </source>
</evidence>
<dbReference type="PANTHER" id="PTHR48111">
    <property type="entry name" value="REGULATOR OF RPOS"/>
    <property type="match status" value="1"/>
</dbReference>
<dbReference type="CDD" id="cd00383">
    <property type="entry name" value="trans_reg_C"/>
    <property type="match status" value="1"/>
</dbReference>
<dbReference type="EMBL" id="CP042383">
    <property type="protein sequence ID" value="QEA42469.1"/>
    <property type="molecule type" value="Genomic_DNA"/>
</dbReference>
<keyword evidence="9" id="KW-0804">Transcription</keyword>
<name>A0A5B8SZY5_LEUPS</name>
<evidence type="ECO:0000313" key="16">
    <source>
        <dbReference type="EMBL" id="QEA42469.1"/>
    </source>
</evidence>
<dbReference type="PANTHER" id="PTHR48111:SF49">
    <property type="entry name" value="HEME RESPONSE REGULATOR HSSR"/>
    <property type="match status" value="1"/>
</dbReference>
<dbReference type="InterPro" id="IPR036388">
    <property type="entry name" value="WH-like_DNA-bd_sf"/>
</dbReference>
<sequence>MISILAVEDDQDLNQTVCSVLKRHGYSVSGASSANEAFSLMFDNKFDLVISDIMMPKVDGFELAETIRQLDHNMPIMFMTARGDLESKQIGFRIGIDDYMVKPIDFDEILLRVGALLRRAKIEANKRLTIGKFVMDADEHVAYNGNESIAFTMREFELVFKLLSFPKKTFTRGQLMDDFWGIDTNTSTRTVDVYMTKIRDKLADVNDFEIVTVRGLGYKAVPNES</sequence>
<keyword evidence="6" id="KW-0843">Virulence</keyword>
<keyword evidence="2" id="KW-0963">Cytoplasm</keyword>
<dbReference type="GO" id="GO:0000156">
    <property type="term" value="F:phosphorelay response regulator activity"/>
    <property type="evidence" value="ECO:0007669"/>
    <property type="project" value="TreeGrafter"/>
</dbReference>
<evidence type="ECO:0000256" key="12">
    <source>
        <dbReference type="PROSITE-ProRule" id="PRU00169"/>
    </source>
</evidence>
<dbReference type="InterPro" id="IPR011006">
    <property type="entry name" value="CheY-like_superfamily"/>
</dbReference>
<organism evidence="16 17">
    <name type="scientific">Leuconostoc pseudomesenteroides</name>
    <dbReference type="NCBI Taxonomy" id="33968"/>
    <lineage>
        <taxon>Bacteria</taxon>
        <taxon>Bacillati</taxon>
        <taxon>Bacillota</taxon>
        <taxon>Bacilli</taxon>
        <taxon>Lactobacillales</taxon>
        <taxon>Lactobacillaceae</taxon>
        <taxon>Leuconostoc</taxon>
    </lineage>
</organism>
<dbReference type="InterPro" id="IPR039420">
    <property type="entry name" value="WalR-like"/>
</dbReference>
<dbReference type="InterPro" id="IPR001867">
    <property type="entry name" value="OmpR/PhoB-type_DNA-bd"/>
</dbReference>
<dbReference type="Proteomes" id="UP000321296">
    <property type="component" value="Chromosome"/>
</dbReference>
<dbReference type="KEGG" id="lpse:FGL85_08140"/>
<dbReference type="GO" id="GO:0005829">
    <property type="term" value="C:cytosol"/>
    <property type="evidence" value="ECO:0007669"/>
    <property type="project" value="TreeGrafter"/>
</dbReference>
<evidence type="ECO:0000256" key="10">
    <source>
        <dbReference type="ARBA" id="ARBA00037471"/>
    </source>
</evidence>
<keyword evidence="3 12" id="KW-0597">Phosphoprotein</keyword>
<evidence type="ECO:0000256" key="1">
    <source>
        <dbReference type="ARBA" id="ARBA00004496"/>
    </source>
</evidence>
<evidence type="ECO:0000259" key="14">
    <source>
        <dbReference type="PROSITE" id="PS50110"/>
    </source>
</evidence>
<dbReference type="AlphaFoldDB" id="A0A5B8SZY5"/>
<dbReference type="PROSITE" id="PS50110">
    <property type="entry name" value="RESPONSE_REGULATORY"/>
    <property type="match status" value="1"/>
</dbReference>
<dbReference type="RefSeq" id="WP_147651716.1">
    <property type="nucleotide sequence ID" value="NZ_CP042383.1"/>
</dbReference>
<comment type="function">
    <text evidence="10">Member of the two-component regulatory system HssS/HssR involved in intracellular heme homeostasis and tempering of staphylococcal virulence. Phosphorylated HssR binds to a direct repeat sequence within hrtAB promoter and activates the expression of hrtAB, an efflux pump, in response to extracellular heme, hemin, hemoglobin or blood.</text>
</comment>
<keyword evidence="7 13" id="KW-0238">DNA-binding</keyword>
<dbReference type="Gene3D" id="1.10.10.10">
    <property type="entry name" value="Winged helix-like DNA-binding domain superfamily/Winged helix DNA-binding domain"/>
    <property type="match status" value="1"/>
</dbReference>
<evidence type="ECO:0000256" key="4">
    <source>
        <dbReference type="ARBA" id="ARBA00023012"/>
    </source>
</evidence>
<dbReference type="Pfam" id="PF00072">
    <property type="entry name" value="Response_reg"/>
    <property type="match status" value="1"/>
</dbReference>
<dbReference type="SUPFAM" id="SSF52172">
    <property type="entry name" value="CheY-like"/>
    <property type="match status" value="1"/>
</dbReference>
<evidence type="ECO:0000256" key="7">
    <source>
        <dbReference type="ARBA" id="ARBA00023125"/>
    </source>
</evidence>
<protein>
    <recommendedName>
        <fullName evidence="11">Heme response regulator HssR</fullName>
    </recommendedName>
</protein>
<dbReference type="GO" id="GO:0000976">
    <property type="term" value="F:transcription cis-regulatory region binding"/>
    <property type="evidence" value="ECO:0007669"/>
    <property type="project" value="TreeGrafter"/>
</dbReference>
<dbReference type="InterPro" id="IPR001789">
    <property type="entry name" value="Sig_transdc_resp-reg_receiver"/>
</dbReference>
<dbReference type="SMART" id="SM00862">
    <property type="entry name" value="Trans_reg_C"/>
    <property type="match status" value="1"/>
</dbReference>
<dbReference type="PROSITE" id="PS51755">
    <property type="entry name" value="OMPR_PHOB"/>
    <property type="match status" value="1"/>
</dbReference>
<evidence type="ECO:0000256" key="6">
    <source>
        <dbReference type="ARBA" id="ARBA00023026"/>
    </source>
</evidence>
<keyword evidence="5" id="KW-0805">Transcription regulation</keyword>
<evidence type="ECO:0000256" key="5">
    <source>
        <dbReference type="ARBA" id="ARBA00023015"/>
    </source>
</evidence>